<dbReference type="EMBL" id="CP019336">
    <property type="protein sequence ID" value="AUC21686.1"/>
    <property type="molecule type" value="Genomic_DNA"/>
</dbReference>
<accession>A0AAJ1VFG1</accession>
<gene>
    <name evidence="1" type="ORF">BTO15_06005</name>
    <name evidence="2" type="ORF">QWY81_02430</name>
</gene>
<sequence length="97" mass="11187">MKVKVALFFILIFSSLLITPTVISLIDSTQDISVLINMNEEEENHGKNTLKEVKVIPYSDVSISFRKNQKIKNVRYRSKNYISEYPNIVTPPPKFVL</sequence>
<reference evidence="2" key="3">
    <citation type="submission" date="2023-06" db="EMBL/GenBank/DDBJ databases">
        <authorList>
            <person name="Lucena T."/>
            <person name="Sun Q."/>
        </authorList>
    </citation>
    <scope>NUCLEOTIDE SEQUENCE</scope>
    <source>
        <strain evidence="2">CECT 8670</strain>
    </source>
</reference>
<dbReference type="Proteomes" id="UP001228636">
    <property type="component" value="Unassembled WGS sequence"/>
</dbReference>
<dbReference type="Proteomes" id="UP000232721">
    <property type="component" value="Chromosome"/>
</dbReference>
<evidence type="ECO:0000313" key="2">
    <source>
        <dbReference type="EMBL" id="MDN3618309.1"/>
    </source>
</evidence>
<name>A0AAJ1VFG1_9FLAO</name>
<keyword evidence="3" id="KW-1185">Reference proteome</keyword>
<reference evidence="1 3" key="2">
    <citation type="submission" date="2017-02" db="EMBL/GenBank/DDBJ databases">
        <title>Trade-off between light-utilization and light-protection in marine flavobacteria.</title>
        <authorList>
            <person name="Kumagai Y."/>
            <person name="Yoshizawa S."/>
            <person name="Kogure K."/>
            <person name="Iwasaki W."/>
        </authorList>
    </citation>
    <scope>NUCLEOTIDE SEQUENCE [LARGE SCALE GENOMIC DNA]</scope>
    <source>
        <strain evidence="1 3">KCTC 23670</strain>
    </source>
</reference>
<evidence type="ECO:0000313" key="1">
    <source>
        <dbReference type="EMBL" id="AUC21686.1"/>
    </source>
</evidence>
<reference evidence="2 4" key="1">
    <citation type="journal article" date="2014" name="Int. J. Syst. Evol. Microbiol.">
        <title>Complete genome sequence of Corynebacterium casei LMG S-19264T (=DSM 44701T), isolated from a smear-ripened cheese.</title>
        <authorList>
            <consortium name="US DOE Joint Genome Institute (JGI-PGF)"/>
            <person name="Walter F."/>
            <person name="Albersmeier A."/>
            <person name="Kalinowski J."/>
            <person name="Ruckert C."/>
        </authorList>
    </citation>
    <scope>NUCLEOTIDE SEQUENCE [LARGE SCALE GENOMIC DNA]</scope>
    <source>
        <strain evidence="2 4">CECT 8670</strain>
    </source>
</reference>
<evidence type="ECO:0000313" key="4">
    <source>
        <dbReference type="Proteomes" id="UP001228636"/>
    </source>
</evidence>
<dbReference type="AlphaFoldDB" id="A0AAJ1VFG1"/>
<dbReference type="EMBL" id="JAUFQH010000003">
    <property type="protein sequence ID" value="MDN3618309.1"/>
    <property type="molecule type" value="Genomic_DNA"/>
</dbReference>
<organism evidence="2 4">
    <name type="scientific">Polaribacter sejongensis</name>
    <dbReference type="NCBI Taxonomy" id="985043"/>
    <lineage>
        <taxon>Bacteria</taxon>
        <taxon>Pseudomonadati</taxon>
        <taxon>Bacteroidota</taxon>
        <taxon>Flavobacteriia</taxon>
        <taxon>Flavobacteriales</taxon>
        <taxon>Flavobacteriaceae</taxon>
    </lineage>
</organism>
<protein>
    <submittedName>
        <fullName evidence="2">Uncharacterized protein</fullName>
    </submittedName>
</protein>
<evidence type="ECO:0000313" key="3">
    <source>
        <dbReference type="Proteomes" id="UP000232721"/>
    </source>
</evidence>
<dbReference type="RefSeq" id="WP_165731489.1">
    <property type="nucleotide sequence ID" value="NZ_CP019336.1"/>
</dbReference>
<proteinExistence type="predicted"/>